<evidence type="ECO:0000256" key="1">
    <source>
        <dbReference type="ARBA" id="ARBA00001206"/>
    </source>
</evidence>
<dbReference type="EMBL" id="KZ988921">
    <property type="protein sequence ID" value="RKP11423.1"/>
    <property type="molecule type" value="Genomic_DNA"/>
</dbReference>
<dbReference type="EC" id="2.7.1.33" evidence="4"/>
<accession>A0A4P9XY83</accession>
<dbReference type="SUPFAM" id="SSF53067">
    <property type="entry name" value="Actin-like ATPase domain"/>
    <property type="match status" value="2"/>
</dbReference>
<evidence type="ECO:0000313" key="13">
    <source>
        <dbReference type="EMBL" id="RKP11423.1"/>
    </source>
</evidence>
<comment type="subcellular location">
    <subcellularLocation>
        <location evidence="2">Cytoplasm</location>
    </subcellularLocation>
</comment>
<dbReference type="Pfam" id="PF03630">
    <property type="entry name" value="Fumble"/>
    <property type="match status" value="1"/>
</dbReference>
<evidence type="ECO:0000256" key="10">
    <source>
        <dbReference type="ARBA" id="ARBA00022993"/>
    </source>
</evidence>
<keyword evidence="14" id="KW-1185">Reference proteome</keyword>
<dbReference type="FunFam" id="3.30.420.40:FF:000025">
    <property type="entry name" value="pantothenate kinase 2, mitochondrial"/>
    <property type="match status" value="1"/>
</dbReference>
<evidence type="ECO:0000256" key="9">
    <source>
        <dbReference type="ARBA" id="ARBA00022840"/>
    </source>
</evidence>
<dbReference type="GO" id="GO:0004594">
    <property type="term" value="F:pantothenate kinase activity"/>
    <property type="evidence" value="ECO:0007669"/>
    <property type="project" value="UniProtKB-EC"/>
</dbReference>
<protein>
    <recommendedName>
        <fullName evidence="4">pantothenate kinase</fullName>
        <ecNumber evidence="4">2.7.1.33</ecNumber>
    </recommendedName>
</protein>
<evidence type="ECO:0000256" key="12">
    <source>
        <dbReference type="SAM" id="MobiDB-lite"/>
    </source>
</evidence>
<comment type="catalytic activity">
    <reaction evidence="1">
        <text>(R)-pantothenate + ATP = (R)-4'-phosphopantothenate + ADP + H(+)</text>
        <dbReference type="Rhea" id="RHEA:16373"/>
        <dbReference type="ChEBI" id="CHEBI:10986"/>
        <dbReference type="ChEBI" id="CHEBI:15378"/>
        <dbReference type="ChEBI" id="CHEBI:29032"/>
        <dbReference type="ChEBI" id="CHEBI:30616"/>
        <dbReference type="ChEBI" id="CHEBI:456216"/>
        <dbReference type="EC" id="2.7.1.33"/>
    </reaction>
</comment>
<evidence type="ECO:0000256" key="3">
    <source>
        <dbReference type="ARBA" id="ARBA00005225"/>
    </source>
</evidence>
<dbReference type="GO" id="GO:0005829">
    <property type="term" value="C:cytosol"/>
    <property type="evidence" value="ECO:0007669"/>
    <property type="project" value="TreeGrafter"/>
</dbReference>
<dbReference type="AlphaFoldDB" id="A0A4P9XY83"/>
<evidence type="ECO:0000256" key="4">
    <source>
        <dbReference type="ARBA" id="ARBA00012102"/>
    </source>
</evidence>
<organism evidence="13 14">
    <name type="scientific">Piptocephalis cylindrospora</name>
    <dbReference type="NCBI Taxonomy" id="1907219"/>
    <lineage>
        <taxon>Eukaryota</taxon>
        <taxon>Fungi</taxon>
        <taxon>Fungi incertae sedis</taxon>
        <taxon>Zoopagomycota</taxon>
        <taxon>Zoopagomycotina</taxon>
        <taxon>Zoopagomycetes</taxon>
        <taxon>Zoopagales</taxon>
        <taxon>Piptocephalidaceae</taxon>
        <taxon>Piptocephalis</taxon>
    </lineage>
</organism>
<evidence type="ECO:0000256" key="2">
    <source>
        <dbReference type="ARBA" id="ARBA00004496"/>
    </source>
</evidence>
<dbReference type="GO" id="GO:0005634">
    <property type="term" value="C:nucleus"/>
    <property type="evidence" value="ECO:0007669"/>
    <property type="project" value="TreeGrafter"/>
</dbReference>
<keyword evidence="7" id="KW-0547">Nucleotide-binding</keyword>
<feature type="non-terminal residue" evidence="13">
    <location>
        <position position="385"/>
    </location>
</feature>
<keyword evidence="5" id="KW-0963">Cytoplasm</keyword>
<dbReference type="Gene3D" id="3.30.420.510">
    <property type="match status" value="1"/>
</dbReference>
<keyword evidence="6" id="KW-0808">Transferase</keyword>
<dbReference type="OrthoDB" id="498611at2759"/>
<comment type="pathway">
    <text evidence="3">Cofactor biosynthesis; coenzyme A biosynthesis; CoA from (R)-pantothenate: step 1/5.</text>
</comment>
<dbReference type="InterPro" id="IPR043129">
    <property type="entry name" value="ATPase_NBD"/>
</dbReference>
<evidence type="ECO:0000256" key="8">
    <source>
        <dbReference type="ARBA" id="ARBA00022777"/>
    </source>
</evidence>
<keyword evidence="8 13" id="KW-0418">Kinase</keyword>
<evidence type="ECO:0000256" key="7">
    <source>
        <dbReference type="ARBA" id="ARBA00022741"/>
    </source>
</evidence>
<dbReference type="GO" id="GO:0005524">
    <property type="term" value="F:ATP binding"/>
    <property type="evidence" value="ECO:0007669"/>
    <property type="project" value="UniProtKB-KW"/>
</dbReference>
<gene>
    <name evidence="13" type="ORF">BJ684DRAFT_12936</name>
</gene>
<dbReference type="CDD" id="cd24123">
    <property type="entry name" value="ASKHA_NBD_PanK-II_Pank4"/>
    <property type="match status" value="1"/>
</dbReference>
<feature type="region of interest" description="Disordered" evidence="12">
    <location>
        <begin position="1"/>
        <end position="28"/>
    </location>
</feature>
<dbReference type="PANTHER" id="PTHR12280:SF20">
    <property type="entry name" value="4'-PHOSPHOPANTETHEINE PHOSPHATASE"/>
    <property type="match status" value="1"/>
</dbReference>
<sequence length="385" mass="42768">MNIPRSVTSNSRRPSTSSMMNVEGASISSESHMPYETRDIVFPNHTDDVYHVAVDIGGSLAKVVYFSTDPSHPGGRLNFARFETEKIDVCIHFLKDLFHRFPLRIQGHPLPVLYATGGGAHLFYDRLCESLGVEVKRVDEMRALIQGCNFLLQEIPYEAFTYEEPQHAENKDQSIEYKDTPSSLFPYMLVNIGSGVSILKVTGPGTFERISGTSLGGGTLWGLLSLLTDAESFDDVLKMSTRGNNERVDLLVGDIYGDDYSKIGLKATTIASSMGKVFRKGMGGKYQSEDIARSLLYMVSNNIGQIAYLNAQAHGLDRIYFGGYFIRGHPITMGTLSYAIKFWSKGKVQALFLRHEGYLGSMGAFLSQLDEAITKSMNRHSFTEN</sequence>
<evidence type="ECO:0000313" key="14">
    <source>
        <dbReference type="Proteomes" id="UP000267251"/>
    </source>
</evidence>
<dbReference type="Gene3D" id="3.30.420.40">
    <property type="match status" value="1"/>
</dbReference>
<reference evidence="14" key="1">
    <citation type="journal article" date="2018" name="Nat. Microbiol.">
        <title>Leveraging single-cell genomics to expand the fungal tree of life.</title>
        <authorList>
            <person name="Ahrendt S.R."/>
            <person name="Quandt C.A."/>
            <person name="Ciobanu D."/>
            <person name="Clum A."/>
            <person name="Salamov A."/>
            <person name="Andreopoulos B."/>
            <person name="Cheng J.F."/>
            <person name="Woyke T."/>
            <person name="Pelin A."/>
            <person name="Henrissat B."/>
            <person name="Reynolds N.K."/>
            <person name="Benny G.L."/>
            <person name="Smith M.E."/>
            <person name="James T.Y."/>
            <person name="Grigoriev I.V."/>
        </authorList>
    </citation>
    <scope>NUCLEOTIDE SEQUENCE [LARGE SCALE GENOMIC DNA]</scope>
</reference>
<proteinExistence type="inferred from homology"/>
<keyword evidence="9" id="KW-0067">ATP-binding</keyword>
<dbReference type="PANTHER" id="PTHR12280">
    <property type="entry name" value="PANTOTHENATE KINASE"/>
    <property type="match status" value="1"/>
</dbReference>
<evidence type="ECO:0000256" key="11">
    <source>
        <dbReference type="ARBA" id="ARBA00060870"/>
    </source>
</evidence>
<comment type="similarity">
    <text evidence="11">Belongs to the type II pantothenate kinase family.</text>
</comment>
<name>A0A4P9XY83_9FUNG</name>
<dbReference type="InterPro" id="IPR004567">
    <property type="entry name" value="Type_II_PanK"/>
</dbReference>
<keyword evidence="10" id="KW-0173">Coenzyme A biosynthesis</keyword>
<evidence type="ECO:0000256" key="5">
    <source>
        <dbReference type="ARBA" id="ARBA00022490"/>
    </source>
</evidence>
<dbReference type="GO" id="GO:0015937">
    <property type="term" value="P:coenzyme A biosynthetic process"/>
    <property type="evidence" value="ECO:0007669"/>
    <property type="project" value="UniProtKB-KW"/>
</dbReference>
<dbReference type="Proteomes" id="UP000267251">
    <property type="component" value="Unassembled WGS sequence"/>
</dbReference>
<evidence type="ECO:0000256" key="6">
    <source>
        <dbReference type="ARBA" id="ARBA00022679"/>
    </source>
</evidence>
<dbReference type="NCBIfam" id="TIGR00555">
    <property type="entry name" value="panK_eukar"/>
    <property type="match status" value="1"/>
</dbReference>